<evidence type="ECO:0000313" key="3">
    <source>
        <dbReference type="Proteomes" id="UP000251960"/>
    </source>
</evidence>
<accession>A0A3L6G148</accession>
<dbReference type="SUPFAM" id="SSF81383">
    <property type="entry name" value="F-box domain"/>
    <property type="match status" value="1"/>
</dbReference>
<organism evidence="2 3">
    <name type="scientific">Zea mays</name>
    <name type="common">Maize</name>
    <dbReference type="NCBI Taxonomy" id="4577"/>
    <lineage>
        <taxon>Eukaryota</taxon>
        <taxon>Viridiplantae</taxon>
        <taxon>Streptophyta</taxon>
        <taxon>Embryophyta</taxon>
        <taxon>Tracheophyta</taxon>
        <taxon>Spermatophyta</taxon>
        <taxon>Magnoliopsida</taxon>
        <taxon>Liliopsida</taxon>
        <taxon>Poales</taxon>
        <taxon>Poaceae</taxon>
        <taxon>PACMAD clade</taxon>
        <taxon>Panicoideae</taxon>
        <taxon>Andropogonodae</taxon>
        <taxon>Andropogoneae</taxon>
        <taxon>Tripsacinae</taxon>
        <taxon>Zea</taxon>
    </lineage>
</organism>
<dbReference type="EMBL" id="NCVQ01000003">
    <property type="protein sequence ID" value="PWZ39140.1"/>
    <property type="molecule type" value="Genomic_DNA"/>
</dbReference>
<dbReference type="AlphaFoldDB" id="A0A3L6G148"/>
<reference evidence="2 3" key="1">
    <citation type="journal article" date="2018" name="Nat. Genet.">
        <title>Extensive intraspecific gene order and gene structural variations between Mo17 and other maize genomes.</title>
        <authorList>
            <person name="Sun S."/>
            <person name="Zhou Y."/>
            <person name="Chen J."/>
            <person name="Shi J."/>
            <person name="Zhao H."/>
            <person name="Zhao H."/>
            <person name="Song W."/>
            <person name="Zhang M."/>
            <person name="Cui Y."/>
            <person name="Dong X."/>
            <person name="Liu H."/>
            <person name="Ma X."/>
            <person name="Jiao Y."/>
            <person name="Wang B."/>
            <person name="Wei X."/>
            <person name="Stein J.C."/>
            <person name="Glaubitz J.C."/>
            <person name="Lu F."/>
            <person name="Yu G."/>
            <person name="Liang C."/>
            <person name="Fengler K."/>
            <person name="Li B."/>
            <person name="Rafalski A."/>
            <person name="Schnable P.S."/>
            <person name="Ware D.H."/>
            <person name="Buckler E.S."/>
            <person name="Lai J."/>
        </authorList>
    </citation>
    <scope>NUCLEOTIDE SEQUENCE [LARGE SCALE GENOMIC DNA]</scope>
    <source>
        <strain evidence="3">cv. Missouri 17</strain>
        <tissue evidence="2">Seedling</tissue>
    </source>
</reference>
<evidence type="ECO:0000256" key="1">
    <source>
        <dbReference type="SAM" id="MobiDB-lite"/>
    </source>
</evidence>
<proteinExistence type="predicted"/>
<evidence type="ECO:0008006" key="4">
    <source>
        <dbReference type="Google" id="ProtNLM"/>
    </source>
</evidence>
<comment type="caution">
    <text evidence="2">The sequence shown here is derived from an EMBL/GenBank/DDBJ whole genome shotgun (WGS) entry which is preliminary data.</text>
</comment>
<sequence>MHAQAGGLGVDASVVVGVGQESGWQGVCGVGGGGKTGGDGGDSGGPGTKLRAAATAPGPCIPDDALVEMFGLLPANSVHRFKCVSKAWCGLVMDPLHRQRFAQTLAGFLCRVDGAAAPRACGSRVPTPWS</sequence>
<dbReference type="Proteomes" id="UP000251960">
    <property type="component" value="Chromosome 2"/>
</dbReference>
<dbReference type="InterPro" id="IPR036047">
    <property type="entry name" value="F-box-like_dom_sf"/>
</dbReference>
<dbReference type="ExpressionAtlas" id="A0A3L6G148">
    <property type="expression patterns" value="baseline"/>
</dbReference>
<feature type="compositionally biased region" description="Gly residues" evidence="1">
    <location>
        <begin position="29"/>
        <end position="47"/>
    </location>
</feature>
<protein>
    <recommendedName>
        <fullName evidence="4">F-box domain-containing protein</fullName>
    </recommendedName>
</protein>
<feature type="region of interest" description="Disordered" evidence="1">
    <location>
        <begin position="29"/>
        <end position="51"/>
    </location>
</feature>
<gene>
    <name evidence="2" type="ORF">Zm00014a_025281</name>
</gene>
<evidence type="ECO:0000313" key="2">
    <source>
        <dbReference type="EMBL" id="PWZ39140.1"/>
    </source>
</evidence>
<name>A0A3L6G148_MAIZE</name>